<reference evidence="1 2" key="1">
    <citation type="submission" date="2017-01" db="EMBL/GenBank/DDBJ databases">
        <title>Novel large sulfur bacteria in the metagenomes of groundwater-fed chemosynthetic microbial mats in the Lake Huron basin.</title>
        <authorList>
            <person name="Sharrar A.M."/>
            <person name="Flood B.E."/>
            <person name="Bailey J.V."/>
            <person name="Jones D.S."/>
            <person name="Biddanda B."/>
            <person name="Ruberg S.A."/>
            <person name="Marcus D.N."/>
            <person name="Dick G.J."/>
        </authorList>
    </citation>
    <scope>NUCLEOTIDE SEQUENCE [LARGE SCALE GENOMIC DNA]</scope>
    <source>
        <strain evidence="1">A8</strain>
    </source>
</reference>
<dbReference type="EMBL" id="MTEJ01000575">
    <property type="protein sequence ID" value="OQX01453.1"/>
    <property type="molecule type" value="Genomic_DNA"/>
</dbReference>
<accession>A0A1Y1QAX2</accession>
<dbReference type="PROSITE" id="PS51257">
    <property type="entry name" value="PROKAR_LIPOPROTEIN"/>
    <property type="match status" value="1"/>
</dbReference>
<proteinExistence type="predicted"/>
<gene>
    <name evidence="1" type="ORF">BWK73_46055</name>
</gene>
<name>A0A1Y1QAX2_9GAMM</name>
<evidence type="ECO:0000313" key="1">
    <source>
        <dbReference type="EMBL" id="OQX01453.1"/>
    </source>
</evidence>
<evidence type="ECO:0000313" key="2">
    <source>
        <dbReference type="Proteomes" id="UP000192491"/>
    </source>
</evidence>
<comment type="caution">
    <text evidence="1">The sequence shown here is derived from an EMBL/GenBank/DDBJ whole genome shotgun (WGS) entry which is preliminary data.</text>
</comment>
<dbReference type="AlphaFoldDB" id="A0A1Y1QAX2"/>
<organism evidence="1 2">
    <name type="scientific">Thiothrix lacustris</name>
    <dbReference type="NCBI Taxonomy" id="525917"/>
    <lineage>
        <taxon>Bacteria</taxon>
        <taxon>Pseudomonadati</taxon>
        <taxon>Pseudomonadota</taxon>
        <taxon>Gammaproteobacteria</taxon>
        <taxon>Thiotrichales</taxon>
        <taxon>Thiotrichaceae</taxon>
        <taxon>Thiothrix</taxon>
    </lineage>
</organism>
<evidence type="ECO:0008006" key="3">
    <source>
        <dbReference type="Google" id="ProtNLM"/>
    </source>
</evidence>
<dbReference type="Proteomes" id="UP000192491">
    <property type="component" value="Unassembled WGS sequence"/>
</dbReference>
<protein>
    <recommendedName>
        <fullName evidence="3">Lipoprotein</fullName>
    </recommendedName>
</protein>
<sequence length="145" mass="15128">MRKVLSVAVISVLVGCSGGHNLDSPLKTCKAVTNALAGGKGVVWQAEQQSEQQGVQLQVTLEFTLEGQAANETSQAVCIYGLSSPDMDYRNAMGEYANTPTSMMINGMPIPSSDLMQAVNRATADTAAAMGQKALQQPSTGGGNY</sequence>